<evidence type="ECO:0000313" key="1">
    <source>
        <dbReference type="EMBL" id="APM39294.1"/>
    </source>
</evidence>
<gene>
    <name evidence="1" type="ORF">BS101_11345</name>
</gene>
<dbReference type="NCBIfam" id="NF038110">
    <property type="entry name" value="Lys_methyl_FliB"/>
    <property type="match status" value="1"/>
</dbReference>
<evidence type="ECO:0000313" key="2">
    <source>
        <dbReference type="Proteomes" id="UP000184604"/>
    </source>
</evidence>
<accession>A0A1L5F8F4</accession>
<sequence>MVKTRVVLMPQYMGKFQCIGSKCEDNCCYGWKVNIDNKTYKKYRKSNESSLKFLLNLNIKRNRSNASPENYAKIKMKQNGDCPFLEEDKLCKIHKELGPEFLSKVCRIYPKFTNIVNEVYEESATLSCPEMARLVLLNRDIMEFDELEESADIDNNIMRQININDIRYSNKVKKYFWELRIFIITLLQNRKYSITNRLIILGLFLKKLQECVNSEKIKIVPSIIQEYNNIIESGDLEKYLDSIPVNLSIQMELMKEFNDHRFSTGFSQNARPYINCVTEFLSGIEYTDKAKIEDIVKLYGEAYLNIYEPFMKDHEYILENLLVNYVFNQLFPIESKWGVFDDYMRLVIYYSLIKMLLIGMSAYNEKLDERLIIRLVYSFSRAVEHNNVFFNNTFELFKQNGYNTMAYMAILIKN</sequence>
<proteinExistence type="predicted"/>
<name>A0A1L5F8F4_CLOKL</name>
<protein>
    <recommendedName>
        <fullName evidence="3">Lysine-N-methylase</fullName>
    </recommendedName>
</protein>
<dbReference type="Proteomes" id="UP000184604">
    <property type="component" value="Chromosome"/>
</dbReference>
<dbReference type="OrthoDB" id="86584at2"/>
<dbReference type="EMBL" id="CP018335">
    <property type="protein sequence ID" value="APM39294.1"/>
    <property type="molecule type" value="Genomic_DNA"/>
</dbReference>
<dbReference type="RefSeq" id="WP_073538921.1">
    <property type="nucleotide sequence ID" value="NZ_CP018335.1"/>
</dbReference>
<reference evidence="1 2" key="1">
    <citation type="submission" date="2016-12" db="EMBL/GenBank/DDBJ databases">
        <title>Complete genome sequence of Clostridium kluyveri JZZ isolated from the pit mud of a Chinese flavor liquor-making factory.</title>
        <authorList>
            <person name="Wang Y."/>
        </authorList>
    </citation>
    <scope>NUCLEOTIDE SEQUENCE [LARGE SCALE GENOMIC DNA]</scope>
    <source>
        <strain evidence="1 2">JZZ</strain>
    </source>
</reference>
<dbReference type="AlphaFoldDB" id="A0A1L5F8F4"/>
<evidence type="ECO:0008006" key="3">
    <source>
        <dbReference type="Google" id="ProtNLM"/>
    </source>
</evidence>
<organism evidence="1 2">
    <name type="scientific">Clostridium kluyveri</name>
    <dbReference type="NCBI Taxonomy" id="1534"/>
    <lineage>
        <taxon>Bacteria</taxon>
        <taxon>Bacillati</taxon>
        <taxon>Bacillota</taxon>
        <taxon>Clostridia</taxon>
        <taxon>Eubacteriales</taxon>
        <taxon>Clostridiaceae</taxon>
        <taxon>Clostridium</taxon>
    </lineage>
</organism>